<dbReference type="EMBL" id="JANHAX010000003">
    <property type="protein sequence ID" value="MDQ2090611.1"/>
    <property type="molecule type" value="Genomic_DNA"/>
</dbReference>
<dbReference type="GO" id="GO:0016747">
    <property type="term" value="F:acyltransferase activity, transferring groups other than amino-acyl groups"/>
    <property type="evidence" value="ECO:0007669"/>
    <property type="project" value="InterPro"/>
</dbReference>
<dbReference type="SUPFAM" id="SSF55729">
    <property type="entry name" value="Acyl-CoA N-acyltransferases (Nat)"/>
    <property type="match status" value="1"/>
</dbReference>
<evidence type="ECO:0000313" key="4">
    <source>
        <dbReference type="EMBL" id="MDQ2090611.1"/>
    </source>
</evidence>
<dbReference type="RefSeq" id="WP_306735885.1">
    <property type="nucleotide sequence ID" value="NZ_JANHAX010000003.1"/>
</dbReference>
<dbReference type="PROSITE" id="PS51186">
    <property type="entry name" value="GNAT"/>
    <property type="match status" value="1"/>
</dbReference>
<protein>
    <submittedName>
        <fullName evidence="4">GNAT family N-acetyltransferase</fullName>
    </submittedName>
</protein>
<evidence type="ECO:0000259" key="3">
    <source>
        <dbReference type="PROSITE" id="PS51186"/>
    </source>
</evidence>
<dbReference type="CDD" id="cd04301">
    <property type="entry name" value="NAT_SF"/>
    <property type="match status" value="1"/>
</dbReference>
<accession>A0AAE3WCU9</accession>
<dbReference type="InterPro" id="IPR000182">
    <property type="entry name" value="GNAT_dom"/>
</dbReference>
<feature type="domain" description="N-acetyltransferase" evidence="3">
    <location>
        <begin position="110"/>
        <end position="247"/>
    </location>
</feature>
<proteinExistence type="predicted"/>
<dbReference type="AlphaFoldDB" id="A0AAE3WCU9"/>
<dbReference type="Pfam" id="PF00583">
    <property type="entry name" value="Acetyltransf_1"/>
    <property type="match status" value="1"/>
</dbReference>
<dbReference type="PANTHER" id="PTHR43877:SF1">
    <property type="entry name" value="ACETYLTRANSFERASE"/>
    <property type="match status" value="1"/>
</dbReference>
<dbReference type="PANTHER" id="PTHR43877">
    <property type="entry name" value="AMINOALKYLPHOSPHONATE N-ACETYLTRANSFERASE-RELATED-RELATED"/>
    <property type="match status" value="1"/>
</dbReference>
<keyword evidence="1" id="KW-0808">Transferase</keyword>
<keyword evidence="5" id="KW-1185">Reference proteome</keyword>
<dbReference type="InterPro" id="IPR016181">
    <property type="entry name" value="Acyl_CoA_acyltransferase"/>
</dbReference>
<gene>
    <name evidence="4" type="ORF">NO357_11935</name>
</gene>
<reference evidence="4" key="2">
    <citation type="submission" date="2023-02" db="EMBL/GenBank/DDBJ databases">
        <title>'Rhodoalgimonas zhirmunskyi' gen. nov., isolated from a red alga.</title>
        <authorList>
            <person name="Nedashkovskaya O.I."/>
            <person name="Otstavnykh N.Y."/>
            <person name="Bystritskaya E.P."/>
            <person name="Balabanova L.A."/>
            <person name="Isaeva M.P."/>
        </authorList>
    </citation>
    <scope>NUCLEOTIDE SEQUENCE</scope>
    <source>
        <strain evidence="4">KCTC 52189</strain>
    </source>
</reference>
<comment type="caution">
    <text evidence="4">The sequence shown here is derived from an EMBL/GenBank/DDBJ whole genome shotgun (WGS) entry which is preliminary data.</text>
</comment>
<name>A0AAE3WCU9_9RHOB</name>
<reference evidence="4" key="1">
    <citation type="submission" date="2022-07" db="EMBL/GenBank/DDBJ databases">
        <authorList>
            <person name="Otstavnykh N."/>
            <person name="Isaeva M."/>
            <person name="Bystritskaya E."/>
        </authorList>
    </citation>
    <scope>NUCLEOTIDE SEQUENCE</scope>
    <source>
        <strain evidence="4">KCTC 52189</strain>
    </source>
</reference>
<keyword evidence="2" id="KW-0012">Acyltransferase</keyword>
<evidence type="ECO:0000256" key="1">
    <source>
        <dbReference type="ARBA" id="ARBA00022679"/>
    </source>
</evidence>
<evidence type="ECO:0000313" key="5">
    <source>
        <dbReference type="Proteomes" id="UP001226762"/>
    </source>
</evidence>
<evidence type="ECO:0000256" key="2">
    <source>
        <dbReference type="ARBA" id="ARBA00023315"/>
    </source>
</evidence>
<sequence>MTLPDINTVYDVIDGTWPAADYVTSGPFTLRKGSGGGQRVAAATTARPVGEEEITAAETEMRRLNAGDQPPLFMIRAGQTDLDARLDARGYDIVDPVNLYATPVDTLTTEPVPPVTAIPVWEPLAIMRDIWAAGGIGPGRLAVMERAPGPKTAIIARWNDHPGGCGFVAIHDSIAMVHALEILPHQRNQGLGKWMMRRAAFWARENGAHTLSVVCTQANQGANALYASLGMTLVGQYHYRKLKEPKT</sequence>
<organism evidence="4 5">
    <name type="scientific">Marimonas arenosa</name>
    <dbReference type="NCBI Taxonomy" id="1795305"/>
    <lineage>
        <taxon>Bacteria</taxon>
        <taxon>Pseudomonadati</taxon>
        <taxon>Pseudomonadota</taxon>
        <taxon>Alphaproteobacteria</taxon>
        <taxon>Rhodobacterales</taxon>
        <taxon>Paracoccaceae</taxon>
        <taxon>Marimonas</taxon>
    </lineage>
</organism>
<dbReference type="InterPro" id="IPR050832">
    <property type="entry name" value="Bact_Acetyltransf"/>
</dbReference>
<dbReference type="Proteomes" id="UP001226762">
    <property type="component" value="Unassembled WGS sequence"/>
</dbReference>
<dbReference type="Gene3D" id="3.40.630.30">
    <property type="match status" value="1"/>
</dbReference>